<protein>
    <recommendedName>
        <fullName evidence="7">Protein kinase domain-containing protein</fullName>
    </recommendedName>
</protein>
<evidence type="ECO:0000313" key="9">
    <source>
        <dbReference type="Proteomes" id="UP000523007"/>
    </source>
</evidence>
<dbReference type="Gene3D" id="2.50.20.20">
    <property type="match status" value="1"/>
</dbReference>
<accession>A0A7W7RE42</accession>
<dbReference type="CDD" id="cd14014">
    <property type="entry name" value="STKc_PknB_like"/>
    <property type="match status" value="1"/>
</dbReference>
<dbReference type="PROSITE" id="PS00108">
    <property type="entry name" value="PROTEIN_KINASE_ST"/>
    <property type="match status" value="1"/>
</dbReference>
<dbReference type="PANTHER" id="PTHR43289">
    <property type="entry name" value="MITOGEN-ACTIVATED PROTEIN KINASE KINASE KINASE 20-RELATED"/>
    <property type="match status" value="1"/>
</dbReference>
<dbReference type="SMART" id="SM00220">
    <property type="entry name" value="S_TKc"/>
    <property type="match status" value="1"/>
</dbReference>
<dbReference type="AlphaFoldDB" id="A0A7W7RE42"/>
<dbReference type="Pfam" id="PF00069">
    <property type="entry name" value="Pkinase"/>
    <property type="match status" value="1"/>
</dbReference>
<organism evidence="8 9">
    <name type="scientific">Lipingzhangella halophila</name>
    <dbReference type="NCBI Taxonomy" id="1783352"/>
    <lineage>
        <taxon>Bacteria</taxon>
        <taxon>Bacillati</taxon>
        <taxon>Actinomycetota</taxon>
        <taxon>Actinomycetes</taxon>
        <taxon>Streptosporangiales</taxon>
        <taxon>Nocardiopsidaceae</taxon>
        <taxon>Lipingzhangella</taxon>
    </lineage>
</organism>
<comment type="caution">
    <text evidence="8">The sequence shown here is derived from an EMBL/GenBank/DDBJ whole genome shotgun (WGS) entry which is preliminary data.</text>
</comment>
<feature type="domain" description="Protein kinase" evidence="7">
    <location>
        <begin position="25"/>
        <end position="275"/>
    </location>
</feature>
<dbReference type="PROSITE" id="PS00107">
    <property type="entry name" value="PROTEIN_KINASE_ATP"/>
    <property type="match status" value="1"/>
</dbReference>
<feature type="region of interest" description="Disordered" evidence="6">
    <location>
        <begin position="1"/>
        <end position="20"/>
    </location>
</feature>
<name>A0A7W7RE42_9ACTN</name>
<feature type="region of interest" description="Disordered" evidence="6">
    <location>
        <begin position="618"/>
        <end position="638"/>
    </location>
</feature>
<feature type="binding site" evidence="5">
    <location>
        <position position="53"/>
    </location>
    <ligand>
        <name>ATP</name>
        <dbReference type="ChEBI" id="CHEBI:30616"/>
    </ligand>
</feature>
<sequence length="761" mass="79328">MEANPPLPPELRPTQPDDPQSIGRFRIVGRLGAGGMGVVFGGLDESARCVAVKTIHERYAAQSRFREIFSREVELLTRVDGVCVPRVRASDVRAATPWMATGFVPGRTLRQHVTDIGVLDGAMLRAFAAGTAEALAAIHAAGVVHRDIKPGNVILSPDGPYVVDFGIATDAEAGGDPDAASSYGTPGWVSPERYRGEPGTAATDVFAWGGLLVLAATGRAPFGEGTPDELKERVLHGDPDLDGVPDELRDLASRALAKDPEARPAAESALRDLLVAAGAEPSPEESLPSLGGQLRTLLTEVWRGIDAAGHHSATWAALGAAAGAAAAPAVTVGAAAVTAGAAAPAGSSAGSGAGAGGVLAWLTGGTGVKAAAITAGAVVATGAIATGGYFAVEEFAGPSPQERVAAAAQLVEDGEGFTAEMTVQYTPDYAAEQADADADAETVLNESREVHTLRYTNGDPEIFASETVSGNQGGTEFPVTVVNHGGDIYIYRTLQYGVTNRGVYASGEEAPRSYGPVAVADPLRSLAAAEEITEESTGDGTTELSGPLTGHVFTETIEQPEGVNSAQVSVAGQVDEEPGTGNLTLDDDDRPLLLEYETDRWEVEIDFTAVDEPVAVEEPDTRTPANTLIPEEGPESGFEPGDPYGPVLVSAPECGEFDDPEGVTWRVRADSWDVACEEADRVVEQYFALEGEDYFAVTNEIGPDVLAYIIEDDWLCTGTWVVEFNPTGCHPGGYTGGDPPYEYDETSTAISFQVPGSVFDD</sequence>
<keyword evidence="2 5" id="KW-0547">Nucleotide-binding</keyword>
<dbReference type="InterPro" id="IPR008271">
    <property type="entry name" value="Ser/Thr_kinase_AS"/>
</dbReference>
<keyword evidence="1" id="KW-0808">Transferase</keyword>
<evidence type="ECO:0000313" key="8">
    <source>
        <dbReference type="EMBL" id="MBB4929978.1"/>
    </source>
</evidence>
<evidence type="ECO:0000256" key="3">
    <source>
        <dbReference type="ARBA" id="ARBA00022777"/>
    </source>
</evidence>
<dbReference type="InterPro" id="IPR017441">
    <property type="entry name" value="Protein_kinase_ATP_BS"/>
</dbReference>
<evidence type="ECO:0000256" key="5">
    <source>
        <dbReference type="PROSITE-ProRule" id="PRU10141"/>
    </source>
</evidence>
<proteinExistence type="predicted"/>
<evidence type="ECO:0000259" key="7">
    <source>
        <dbReference type="PROSITE" id="PS50011"/>
    </source>
</evidence>
<dbReference type="Gene3D" id="3.30.200.20">
    <property type="entry name" value="Phosphorylase Kinase, domain 1"/>
    <property type="match status" value="1"/>
</dbReference>
<keyword evidence="9" id="KW-1185">Reference proteome</keyword>
<dbReference type="GO" id="GO:0005524">
    <property type="term" value="F:ATP binding"/>
    <property type="evidence" value="ECO:0007669"/>
    <property type="project" value="UniProtKB-UniRule"/>
</dbReference>
<evidence type="ECO:0000256" key="4">
    <source>
        <dbReference type="ARBA" id="ARBA00022840"/>
    </source>
</evidence>
<reference evidence="8 9" key="1">
    <citation type="submission" date="2020-08" db="EMBL/GenBank/DDBJ databases">
        <title>Sequencing the genomes of 1000 actinobacteria strains.</title>
        <authorList>
            <person name="Klenk H.-P."/>
        </authorList>
    </citation>
    <scope>NUCLEOTIDE SEQUENCE [LARGE SCALE GENOMIC DNA]</scope>
    <source>
        <strain evidence="8 9">DSM 102030</strain>
    </source>
</reference>
<dbReference type="GO" id="GO:0004674">
    <property type="term" value="F:protein serine/threonine kinase activity"/>
    <property type="evidence" value="ECO:0007669"/>
    <property type="project" value="TreeGrafter"/>
</dbReference>
<dbReference type="SUPFAM" id="SSF56112">
    <property type="entry name" value="Protein kinase-like (PK-like)"/>
    <property type="match status" value="1"/>
</dbReference>
<dbReference type="InterPro" id="IPR000719">
    <property type="entry name" value="Prot_kinase_dom"/>
</dbReference>
<keyword evidence="3" id="KW-0418">Kinase</keyword>
<gene>
    <name evidence="8" type="ORF">F4561_000798</name>
</gene>
<dbReference type="RefSeq" id="WP_184574856.1">
    <property type="nucleotide sequence ID" value="NZ_JACHJT010000001.1"/>
</dbReference>
<dbReference type="PROSITE" id="PS50011">
    <property type="entry name" value="PROTEIN_KINASE_DOM"/>
    <property type="match status" value="1"/>
</dbReference>
<keyword evidence="4 5" id="KW-0067">ATP-binding</keyword>
<evidence type="ECO:0000256" key="1">
    <source>
        <dbReference type="ARBA" id="ARBA00022679"/>
    </source>
</evidence>
<feature type="compositionally biased region" description="Pro residues" evidence="6">
    <location>
        <begin position="1"/>
        <end position="11"/>
    </location>
</feature>
<dbReference type="Gene3D" id="1.10.510.10">
    <property type="entry name" value="Transferase(Phosphotransferase) domain 1"/>
    <property type="match status" value="1"/>
</dbReference>
<dbReference type="InterPro" id="IPR011009">
    <property type="entry name" value="Kinase-like_dom_sf"/>
</dbReference>
<dbReference type="Proteomes" id="UP000523007">
    <property type="component" value="Unassembled WGS sequence"/>
</dbReference>
<dbReference type="PANTHER" id="PTHR43289:SF34">
    <property type="entry name" value="SERINE_THREONINE-PROTEIN KINASE YBDM-RELATED"/>
    <property type="match status" value="1"/>
</dbReference>
<evidence type="ECO:0000256" key="6">
    <source>
        <dbReference type="SAM" id="MobiDB-lite"/>
    </source>
</evidence>
<dbReference type="EMBL" id="JACHJT010000001">
    <property type="protein sequence ID" value="MBB4929978.1"/>
    <property type="molecule type" value="Genomic_DNA"/>
</dbReference>
<evidence type="ECO:0000256" key="2">
    <source>
        <dbReference type="ARBA" id="ARBA00022741"/>
    </source>
</evidence>